<organism evidence="2">
    <name type="scientific">Kwoniella dejecticola CBS 10117</name>
    <dbReference type="NCBI Taxonomy" id="1296121"/>
    <lineage>
        <taxon>Eukaryota</taxon>
        <taxon>Fungi</taxon>
        <taxon>Dikarya</taxon>
        <taxon>Basidiomycota</taxon>
        <taxon>Agaricomycotina</taxon>
        <taxon>Tremellomycetes</taxon>
        <taxon>Tremellales</taxon>
        <taxon>Cryptococcaceae</taxon>
        <taxon>Kwoniella</taxon>
    </lineage>
</organism>
<accession>A0A1A6AB05</accession>
<dbReference type="Proteomes" id="UP000078595">
    <property type="component" value="Chromosome 3"/>
</dbReference>
<proteinExistence type="predicted"/>
<evidence type="ECO:0000313" key="3">
    <source>
        <dbReference type="EMBL" id="WWC60661.1"/>
    </source>
</evidence>
<protein>
    <submittedName>
        <fullName evidence="2">Uncharacterized protein</fullName>
    </submittedName>
</protein>
<dbReference type="RefSeq" id="XP_018265076.1">
    <property type="nucleotide sequence ID" value="XM_018406582.1"/>
</dbReference>
<dbReference type="KEGG" id="kdj:28966958"/>
<evidence type="ECO:0000256" key="1">
    <source>
        <dbReference type="SAM" id="MobiDB-lite"/>
    </source>
</evidence>
<sequence>MAQRMSYADLADLLRQRQGTTGIRSSAAPFFGTQSAGTPLSFTYRHPYTGASGVPSSSIFSGGRPLYTGTGSTTGAQPPNLASSFLGGGGGIPYFPPQFQQNPVLSPNTFASSQQPVQNVFQGKNGPILWTEIGPNPSPSPHPSLNAFDRTQNSNSTQNNVRYWNTRLGQTQTTRAGAFKSYLTKLGEDTARSMKYSEAVMGKLRSVAQSRGTSQGLVDQFQKEQANLTSAQTTLRNIEITKRQMMSGKLSKEEAGRRYSTWGTVVFETPQGLKRSDWDNHMASENGNYMPLNAHFKRMRDIAASQTQIQGRAGQQAGYTQGQPYSDLSDSWSRPASSFGPSNSACSNQPGGMRGTSIPANFARRASF</sequence>
<feature type="region of interest" description="Disordered" evidence="1">
    <location>
        <begin position="304"/>
        <end position="368"/>
    </location>
</feature>
<dbReference type="EMBL" id="CP144532">
    <property type="protein sequence ID" value="WWC60661.1"/>
    <property type="molecule type" value="Genomic_DNA"/>
</dbReference>
<reference evidence="3" key="3">
    <citation type="submission" date="2024-02" db="EMBL/GenBank/DDBJ databases">
        <title>Comparative genomics of Cryptococcus and Kwoniella reveals pathogenesis evolution and contrasting modes of karyotype evolution via chromosome fusion or intercentromeric recombination.</title>
        <authorList>
            <person name="Coelho M.A."/>
            <person name="David-Palma M."/>
            <person name="Shea T."/>
            <person name="Bowers K."/>
            <person name="McGinley-Smith S."/>
            <person name="Mohammad A.W."/>
            <person name="Gnirke A."/>
            <person name="Yurkov A.M."/>
            <person name="Nowrousian M."/>
            <person name="Sun S."/>
            <person name="Cuomo C.A."/>
            <person name="Heitman J."/>
        </authorList>
    </citation>
    <scope>NUCLEOTIDE SEQUENCE</scope>
    <source>
        <strain evidence="3">CBS 10117</strain>
    </source>
</reference>
<name>A0A1A6AB05_9TREE</name>
<feature type="compositionally biased region" description="Polar residues" evidence="1">
    <location>
        <begin position="317"/>
        <end position="350"/>
    </location>
</feature>
<dbReference type="GeneID" id="28966958"/>
<keyword evidence="4" id="KW-1185">Reference proteome</keyword>
<dbReference type="VEuPathDB" id="FungiDB:I303_03259"/>
<reference evidence="2" key="1">
    <citation type="submission" date="2013-07" db="EMBL/GenBank/DDBJ databases">
        <title>The Genome Sequence of Cryptococcus dejecticola CBS10117.</title>
        <authorList>
            <consortium name="The Broad Institute Genome Sequencing Platform"/>
            <person name="Cuomo C."/>
            <person name="Litvintseva A."/>
            <person name="Chen Y."/>
            <person name="Heitman J."/>
            <person name="Sun S."/>
            <person name="Springer D."/>
            <person name="Dromer F."/>
            <person name="Young S.K."/>
            <person name="Zeng Q."/>
            <person name="Gargeya S."/>
            <person name="Fitzgerald M."/>
            <person name="Abouelleil A."/>
            <person name="Alvarado L."/>
            <person name="Berlin A.M."/>
            <person name="Chapman S.B."/>
            <person name="Dewar J."/>
            <person name="Goldberg J."/>
            <person name="Griggs A."/>
            <person name="Gujja S."/>
            <person name="Hansen M."/>
            <person name="Howarth C."/>
            <person name="Imamovic A."/>
            <person name="Larimer J."/>
            <person name="McCowan C."/>
            <person name="Murphy C."/>
            <person name="Pearson M."/>
            <person name="Priest M."/>
            <person name="Roberts A."/>
            <person name="Saif S."/>
            <person name="Shea T."/>
            <person name="Sykes S."/>
            <person name="Wortman J."/>
            <person name="Nusbaum C."/>
            <person name="Birren B."/>
        </authorList>
    </citation>
    <scope>NUCLEOTIDE SEQUENCE [LARGE SCALE GENOMIC DNA]</scope>
    <source>
        <strain evidence="2">CBS 10117</strain>
    </source>
</reference>
<evidence type="ECO:0000313" key="2">
    <source>
        <dbReference type="EMBL" id="OBR87234.1"/>
    </source>
</evidence>
<dbReference type="EMBL" id="KI894029">
    <property type="protein sequence ID" value="OBR87234.1"/>
    <property type="molecule type" value="Genomic_DNA"/>
</dbReference>
<gene>
    <name evidence="2" type="ORF">I303_03259</name>
    <name evidence="3" type="ORF">I303_103236</name>
</gene>
<dbReference type="AlphaFoldDB" id="A0A1A6AB05"/>
<evidence type="ECO:0000313" key="4">
    <source>
        <dbReference type="Proteomes" id="UP000078595"/>
    </source>
</evidence>
<reference evidence="3" key="2">
    <citation type="submission" date="2013-07" db="EMBL/GenBank/DDBJ databases">
        <authorList>
            <consortium name="The Broad Institute Genome Sequencing Platform"/>
            <person name="Cuomo C."/>
            <person name="Litvintseva A."/>
            <person name="Chen Y."/>
            <person name="Heitman J."/>
            <person name="Sun S."/>
            <person name="Springer D."/>
            <person name="Dromer F."/>
            <person name="Young S.K."/>
            <person name="Zeng Q."/>
            <person name="Gargeya S."/>
            <person name="Fitzgerald M."/>
            <person name="Abouelleil A."/>
            <person name="Alvarado L."/>
            <person name="Berlin A.M."/>
            <person name="Chapman S.B."/>
            <person name="Dewar J."/>
            <person name="Goldberg J."/>
            <person name="Griggs A."/>
            <person name="Gujja S."/>
            <person name="Hansen M."/>
            <person name="Howarth C."/>
            <person name="Imamovic A."/>
            <person name="Larimer J."/>
            <person name="McCowan C."/>
            <person name="Murphy C."/>
            <person name="Pearson M."/>
            <person name="Priest M."/>
            <person name="Roberts A."/>
            <person name="Saif S."/>
            <person name="Shea T."/>
            <person name="Sykes S."/>
            <person name="Wortman J."/>
            <person name="Nusbaum C."/>
            <person name="Birren B."/>
        </authorList>
    </citation>
    <scope>NUCLEOTIDE SEQUENCE</scope>
    <source>
        <strain evidence="3">CBS 10117</strain>
    </source>
</reference>